<dbReference type="EMBL" id="CAJVPS010048209">
    <property type="protein sequence ID" value="CAG8764207.1"/>
    <property type="molecule type" value="Genomic_DNA"/>
</dbReference>
<dbReference type="AlphaFoldDB" id="A0A9N9J8E3"/>
<evidence type="ECO:0000313" key="1">
    <source>
        <dbReference type="EMBL" id="CAG8764207.1"/>
    </source>
</evidence>
<dbReference type="Proteomes" id="UP000789508">
    <property type="component" value="Unassembled WGS sequence"/>
</dbReference>
<dbReference type="OrthoDB" id="2486117at2759"/>
<reference evidence="1" key="1">
    <citation type="submission" date="2021-06" db="EMBL/GenBank/DDBJ databases">
        <authorList>
            <person name="Kallberg Y."/>
            <person name="Tangrot J."/>
            <person name="Rosling A."/>
        </authorList>
    </citation>
    <scope>NUCLEOTIDE SEQUENCE</scope>
    <source>
        <strain evidence="1">FL130A</strain>
    </source>
</reference>
<keyword evidence="2" id="KW-1185">Reference proteome</keyword>
<accession>A0A9N9J8E3</accession>
<name>A0A9N9J8E3_9GLOM</name>
<evidence type="ECO:0000313" key="2">
    <source>
        <dbReference type="Proteomes" id="UP000789508"/>
    </source>
</evidence>
<organism evidence="1 2">
    <name type="scientific">Ambispora leptoticha</name>
    <dbReference type="NCBI Taxonomy" id="144679"/>
    <lineage>
        <taxon>Eukaryota</taxon>
        <taxon>Fungi</taxon>
        <taxon>Fungi incertae sedis</taxon>
        <taxon>Mucoromycota</taxon>
        <taxon>Glomeromycotina</taxon>
        <taxon>Glomeromycetes</taxon>
        <taxon>Archaeosporales</taxon>
        <taxon>Ambisporaceae</taxon>
        <taxon>Ambispora</taxon>
    </lineage>
</organism>
<sequence length="219" mass="25281">LQQLQNSAATNLSILTHQPTFPTPESKTTTAQIVLELHNAQLTLHNDSNIWPIPMNQTGTSINNMLYSNSKASVIKGKLNTHHIYFIKQLTNHSHTQFLTWQESHHNTQRIPRGRQPKWYNTLLNDITAAENIHKQLVQPNPFTAQPLNNQHIAWVYNPRLQIFGKFSRGKNQTITFRHWKQSPNNPHRLTKCMGCGLSPSNQQYCYLKDPVQNLIHIQ</sequence>
<comment type="caution">
    <text evidence="1">The sequence shown here is derived from an EMBL/GenBank/DDBJ whole genome shotgun (WGS) entry which is preliminary data.</text>
</comment>
<gene>
    <name evidence="1" type="ORF">ALEPTO_LOCUS13789</name>
</gene>
<proteinExistence type="predicted"/>
<feature type="non-terminal residue" evidence="1">
    <location>
        <position position="1"/>
    </location>
</feature>
<protein>
    <submittedName>
        <fullName evidence="1">10000_t:CDS:1</fullName>
    </submittedName>
</protein>
<feature type="non-terminal residue" evidence="1">
    <location>
        <position position="219"/>
    </location>
</feature>